<dbReference type="EMBL" id="CAAALY010000992">
    <property type="protein sequence ID" value="VEL07088.1"/>
    <property type="molecule type" value="Genomic_DNA"/>
</dbReference>
<evidence type="ECO:0000313" key="2">
    <source>
        <dbReference type="EMBL" id="VEL07088.1"/>
    </source>
</evidence>
<dbReference type="Proteomes" id="UP000784294">
    <property type="component" value="Unassembled WGS sequence"/>
</dbReference>
<evidence type="ECO:0000313" key="3">
    <source>
        <dbReference type="Proteomes" id="UP000784294"/>
    </source>
</evidence>
<sequence length="447" mass="50599">MGQCLDPLVSSSCSSSSDTSHNLRLNSQIPISVLSNTGSPPSLDHSERQQPFLPSEESGDDLSSPTISLDVDAKERKRLFKTARERDLLKEAEENEAARQELVADDSEGFQDASSDSGSSGVKKKYSPFTSPKLDKAGPFSEARIERRFRADLPTTRRSKHLGLSSDLFIALPRSDDDLIGTNSDLSNPDNLEASVKAMKKQITNRPKRFMAELDENADQEVSLQRRSSRQRLKIRPKVNYFSDLFADEGSLDSESDSTDFNGNARSRKIRAKKHSLNNLSKSSSTEGEIGEGEDDDSIKLSRRRRRSKPSKTMSKDIDNEHNDVDDNTERKGKKVDEDSTTANFPKRRIRRRVKRNRSSDEDNANDADEDVDNKCKSKVKKSRILKKQEDTSDHEGEAFENSDDGEKGRRQIRRIIKNKSLSETTKTAEAEERERKRRIEERQKML</sequence>
<protein>
    <submittedName>
        <fullName evidence="2">Uncharacterized protein</fullName>
    </submittedName>
</protein>
<reference evidence="2" key="1">
    <citation type="submission" date="2018-11" db="EMBL/GenBank/DDBJ databases">
        <authorList>
            <consortium name="Pathogen Informatics"/>
        </authorList>
    </citation>
    <scope>NUCLEOTIDE SEQUENCE</scope>
</reference>
<feature type="compositionally biased region" description="Basic residues" evidence="1">
    <location>
        <begin position="377"/>
        <end position="386"/>
    </location>
</feature>
<feature type="compositionally biased region" description="Polar residues" evidence="1">
    <location>
        <begin position="22"/>
        <end position="40"/>
    </location>
</feature>
<feature type="region of interest" description="Disordered" evidence="1">
    <location>
        <begin position="272"/>
        <end position="447"/>
    </location>
</feature>
<feature type="compositionally biased region" description="Basic and acidic residues" evidence="1">
    <location>
        <begin position="427"/>
        <end position="447"/>
    </location>
</feature>
<feature type="compositionally biased region" description="Acidic residues" evidence="1">
    <location>
        <begin position="362"/>
        <end position="372"/>
    </location>
</feature>
<evidence type="ECO:0000256" key="1">
    <source>
        <dbReference type="SAM" id="MobiDB-lite"/>
    </source>
</evidence>
<feature type="compositionally biased region" description="Low complexity" evidence="1">
    <location>
        <begin position="277"/>
        <end position="288"/>
    </location>
</feature>
<feature type="compositionally biased region" description="Basic and acidic residues" evidence="1">
    <location>
        <begin position="387"/>
        <end position="398"/>
    </location>
</feature>
<feature type="region of interest" description="Disordered" evidence="1">
    <location>
        <begin position="1"/>
        <end position="137"/>
    </location>
</feature>
<keyword evidence="3" id="KW-1185">Reference proteome</keyword>
<feature type="compositionally biased region" description="Basic and acidic residues" evidence="1">
    <location>
        <begin position="314"/>
        <end position="338"/>
    </location>
</feature>
<proteinExistence type="predicted"/>
<name>A0A3S5AWS3_9PLAT</name>
<comment type="caution">
    <text evidence="2">The sequence shown here is derived from an EMBL/GenBank/DDBJ whole genome shotgun (WGS) entry which is preliminary data.</text>
</comment>
<organism evidence="2 3">
    <name type="scientific">Protopolystoma xenopodis</name>
    <dbReference type="NCBI Taxonomy" id="117903"/>
    <lineage>
        <taxon>Eukaryota</taxon>
        <taxon>Metazoa</taxon>
        <taxon>Spiralia</taxon>
        <taxon>Lophotrochozoa</taxon>
        <taxon>Platyhelminthes</taxon>
        <taxon>Monogenea</taxon>
        <taxon>Polyopisthocotylea</taxon>
        <taxon>Polystomatidea</taxon>
        <taxon>Polystomatidae</taxon>
        <taxon>Protopolystoma</taxon>
    </lineage>
</organism>
<feature type="compositionally biased region" description="Low complexity" evidence="1">
    <location>
        <begin position="10"/>
        <end position="20"/>
    </location>
</feature>
<feature type="compositionally biased region" description="Basic and acidic residues" evidence="1">
    <location>
        <begin position="82"/>
        <end position="99"/>
    </location>
</feature>
<accession>A0A3S5AWS3</accession>
<feature type="compositionally biased region" description="Basic residues" evidence="1">
    <location>
        <begin position="346"/>
        <end position="357"/>
    </location>
</feature>
<gene>
    <name evidence="2" type="ORF">PXEA_LOCUS528</name>
</gene>
<feature type="compositionally biased region" description="Basic residues" evidence="1">
    <location>
        <begin position="301"/>
        <end position="310"/>
    </location>
</feature>
<dbReference type="AlphaFoldDB" id="A0A3S5AWS3"/>